<dbReference type="FunFam" id="1.10.287.130:FF:000001">
    <property type="entry name" value="Two-component sensor histidine kinase"/>
    <property type="match status" value="1"/>
</dbReference>
<accession>A0A0F9DWZ8</accession>
<comment type="catalytic activity">
    <reaction evidence="1">
        <text>ATP + protein L-histidine = ADP + protein N-phospho-L-histidine.</text>
        <dbReference type="EC" id="2.7.13.3"/>
    </reaction>
</comment>
<comment type="caution">
    <text evidence="8">The sequence shown here is derived from an EMBL/GenBank/DDBJ whole genome shotgun (WGS) entry which is preliminary data.</text>
</comment>
<feature type="non-terminal residue" evidence="8">
    <location>
        <position position="1"/>
    </location>
</feature>
<dbReference type="Gene3D" id="1.10.287.130">
    <property type="match status" value="1"/>
</dbReference>
<evidence type="ECO:0000256" key="5">
    <source>
        <dbReference type="ARBA" id="ARBA00022777"/>
    </source>
</evidence>
<dbReference type="EMBL" id="LAZR01029877">
    <property type="protein sequence ID" value="KKL58286.1"/>
    <property type="molecule type" value="Genomic_DNA"/>
</dbReference>
<keyword evidence="6" id="KW-0902">Two-component regulatory system</keyword>
<dbReference type="InterPro" id="IPR036890">
    <property type="entry name" value="HATPase_C_sf"/>
</dbReference>
<dbReference type="Gene3D" id="3.30.565.10">
    <property type="entry name" value="Histidine kinase-like ATPase, C-terminal domain"/>
    <property type="match status" value="1"/>
</dbReference>
<dbReference type="Pfam" id="PF00512">
    <property type="entry name" value="HisKA"/>
    <property type="match status" value="1"/>
</dbReference>
<proteinExistence type="predicted"/>
<dbReference type="GO" id="GO:0000155">
    <property type="term" value="F:phosphorelay sensor kinase activity"/>
    <property type="evidence" value="ECO:0007669"/>
    <property type="project" value="InterPro"/>
</dbReference>
<dbReference type="InterPro" id="IPR004358">
    <property type="entry name" value="Sig_transdc_His_kin-like_C"/>
</dbReference>
<name>A0A0F9DWZ8_9ZZZZ</name>
<keyword evidence="3" id="KW-0597">Phosphoprotein</keyword>
<dbReference type="InterPro" id="IPR003661">
    <property type="entry name" value="HisK_dim/P_dom"/>
</dbReference>
<keyword evidence="5" id="KW-0418">Kinase</keyword>
<keyword evidence="4" id="KW-0808">Transferase</keyword>
<dbReference type="Pfam" id="PF02518">
    <property type="entry name" value="HATPase_c"/>
    <property type="match status" value="1"/>
</dbReference>
<dbReference type="Gene3D" id="3.40.50.2300">
    <property type="match status" value="1"/>
</dbReference>
<evidence type="ECO:0000256" key="4">
    <source>
        <dbReference type="ARBA" id="ARBA00022679"/>
    </source>
</evidence>
<dbReference type="EC" id="2.7.13.3" evidence="2"/>
<dbReference type="InterPro" id="IPR036097">
    <property type="entry name" value="HisK_dim/P_sf"/>
</dbReference>
<evidence type="ECO:0000256" key="1">
    <source>
        <dbReference type="ARBA" id="ARBA00000085"/>
    </source>
</evidence>
<dbReference type="CDD" id="cd00082">
    <property type="entry name" value="HisKA"/>
    <property type="match status" value="1"/>
</dbReference>
<dbReference type="AlphaFoldDB" id="A0A0F9DWZ8"/>
<evidence type="ECO:0000256" key="3">
    <source>
        <dbReference type="ARBA" id="ARBA00022553"/>
    </source>
</evidence>
<dbReference type="SMART" id="SM00388">
    <property type="entry name" value="HisKA"/>
    <property type="match status" value="1"/>
</dbReference>
<dbReference type="SUPFAM" id="SSF55874">
    <property type="entry name" value="ATPase domain of HSP90 chaperone/DNA topoisomerase II/histidine kinase"/>
    <property type="match status" value="1"/>
</dbReference>
<protein>
    <recommendedName>
        <fullName evidence="2">histidine kinase</fullName>
        <ecNumber evidence="2">2.7.13.3</ecNumber>
    </recommendedName>
</protein>
<dbReference type="SUPFAM" id="SSF47384">
    <property type="entry name" value="Homodimeric domain of signal transducing histidine kinase"/>
    <property type="match status" value="1"/>
</dbReference>
<evidence type="ECO:0000259" key="7">
    <source>
        <dbReference type="PROSITE" id="PS50109"/>
    </source>
</evidence>
<evidence type="ECO:0000256" key="2">
    <source>
        <dbReference type="ARBA" id="ARBA00012438"/>
    </source>
</evidence>
<dbReference type="PANTHER" id="PTHR43711">
    <property type="entry name" value="TWO-COMPONENT HISTIDINE KINASE"/>
    <property type="match status" value="1"/>
</dbReference>
<dbReference type="PROSITE" id="PS50109">
    <property type="entry name" value="HIS_KIN"/>
    <property type="match status" value="1"/>
</dbReference>
<organism evidence="8">
    <name type="scientific">marine sediment metagenome</name>
    <dbReference type="NCBI Taxonomy" id="412755"/>
    <lineage>
        <taxon>unclassified sequences</taxon>
        <taxon>metagenomes</taxon>
        <taxon>ecological metagenomes</taxon>
    </lineage>
</organism>
<evidence type="ECO:0000313" key="8">
    <source>
        <dbReference type="EMBL" id="KKL58286.1"/>
    </source>
</evidence>
<dbReference type="SMART" id="SM00387">
    <property type="entry name" value="HATPase_c"/>
    <property type="match status" value="1"/>
</dbReference>
<dbReference type="PANTHER" id="PTHR43711:SF1">
    <property type="entry name" value="HISTIDINE KINASE 1"/>
    <property type="match status" value="1"/>
</dbReference>
<gene>
    <name evidence="8" type="ORF">LCGC14_2226880</name>
</gene>
<dbReference type="PRINTS" id="PR00344">
    <property type="entry name" value="BCTRLSENSOR"/>
</dbReference>
<reference evidence="8" key="1">
    <citation type="journal article" date="2015" name="Nature">
        <title>Complex archaea that bridge the gap between prokaryotes and eukaryotes.</title>
        <authorList>
            <person name="Spang A."/>
            <person name="Saw J.H."/>
            <person name="Jorgensen S.L."/>
            <person name="Zaremba-Niedzwiedzka K."/>
            <person name="Martijn J."/>
            <person name="Lind A.E."/>
            <person name="van Eijk R."/>
            <person name="Schleper C."/>
            <person name="Guy L."/>
            <person name="Ettema T.J."/>
        </authorList>
    </citation>
    <scope>NUCLEOTIDE SEQUENCE</scope>
</reference>
<evidence type="ECO:0000256" key="6">
    <source>
        <dbReference type="ARBA" id="ARBA00023012"/>
    </source>
</evidence>
<dbReference type="InterPro" id="IPR003594">
    <property type="entry name" value="HATPase_dom"/>
</dbReference>
<dbReference type="InterPro" id="IPR005467">
    <property type="entry name" value="His_kinase_dom"/>
</dbReference>
<sequence>NEERQVRCADRTEIWASLHVSRERYRNDRELGLILQIQDISEVYSARQHKADFISTVSHELRTPLTSIRGALGLILAHGKKEFTDQQVNLIGIAMKNSERLASLVNDILDMEKLSSGQAQFRVNDLCVNDLMEQAIDLNEPYGREFGVNYTLEMPLRNSWIRTDPDRFQQVLSNLISNATKFTGRGSSVKIVGKMCEGMFRIGIIDCGPGVPNEFKGRIFQPFSQADGSETRQKGGSGLGLNISRQIVTRMGGEIGFENLKKSGCEFWFTVPTIKEPISRVNANPKNYNDLNINVVHLDSDNDFSEVFSEVFASYFTVKRASSLSAAENIIRGNNIKCLIMDWDGQDAEILEAVKKIKIASPSCIVVCLSSEDRNHSSVFDYSFTKGRQRAPKIVEKIVEIIDSRH</sequence>
<feature type="domain" description="Histidine kinase" evidence="7">
    <location>
        <begin position="56"/>
        <end position="275"/>
    </location>
</feature>
<dbReference type="InterPro" id="IPR050736">
    <property type="entry name" value="Sensor_HK_Regulatory"/>
</dbReference>